<evidence type="ECO:0000313" key="5">
    <source>
        <dbReference type="EMBL" id="QTA82928.1"/>
    </source>
</evidence>
<keyword evidence="1 3" id="KW-0597">Phosphoprotein</keyword>
<evidence type="ECO:0000256" key="1">
    <source>
        <dbReference type="ARBA" id="ARBA00022553"/>
    </source>
</evidence>
<dbReference type="InterPro" id="IPR027417">
    <property type="entry name" value="P-loop_NTPase"/>
</dbReference>
<reference evidence="5" key="1">
    <citation type="journal article" date="2021" name="Microb. Physiol.">
        <title>Proteogenomic Insights into the Physiology of Marine, Sulfate-Reducing, Filamentous Desulfonema limicola and Desulfonema magnum.</title>
        <authorList>
            <person name="Schnaars V."/>
            <person name="Wohlbrand L."/>
            <person name="Scheve S."/>
            <person name="Hinrichs C."/>
            <person name="Reinhardt R."/>
            <person name="Rabus R."/>
        </authorList>
    </citation>
    <scope>NUCLEOTIDE SEQUENCE</scope>
    <source>
        <strain evidence="5">5ac10</strain>
    </source>
</reference>
<dbReference type="EMBL" id="CP061799">
    <property type="protein sequence ID" value="QTA82928.1"/>
    <property type="molecule type" value="Genomic_DNA"/>
</dbReference>
<dbReference type="Gene3D" id="3.40.50.2300">
    <property type="match status" value="1"/>
</dbReference>
<dbReference type="PROSITE" id="PS50110">
    <property type="entry name" value="RESPONSE_REGULATORY"/>
    <property type="match status" value="1"/>
</dbReference>
<dbReference type="Gene3D" id="3.40.50.300">
    <property type="entry name" value="P-loop containing nucleotide triphosphate hydrolases"/>
    <property type="match status" value="1"/>
</dbReference>
<protein>
    <submittedName>
        <fullName evidence="5">Two component system response regulator</fullName>
    </submittedName>
</protein>
<keyword evidence="2" id="KW-0902">Two-component regulatory system</keyword>
<dbReference type="InterPro" id="IPR011006">
    <property type="entry name" value="CheY-like_superfamily"/>
</dbReference>
<dbReference type="RefSeq" id="WP_207688798.1">
    <property type="nucleotide sequence ID" value="NZ_CP061799.1"/>
</dbReference>
<dbReference type="PANTHER" id="PTHR44591:SF14">
    <property type="entry name" value="PROTEIN PILG"/>
    <property type="match status" value="1"/>
</dbReference>
<evidence type="ECO:0000256" key="3">
    <source>
        <dbReference type="PROSITE-ProRule" id="PRU00169"/>
    </source>
</evidence>
<dbReference type="Proteomes" id="UP000663720">
    <property type="component" value="Chromosome"/>
</dbReference>
<dbReference type="InterPro" id="IPR050595">
    <property type="entry name" value="Bact_response_regulator"/>
</dbReference>
<proteinExistence type="predicted"/>
<dbReference type="PANTHER" id="PTHR44591">
    <property type="entry name" value="STRESS RESPONSE REGULATOR PROTEIN 1"/>
    <property type="match status" value="1"/>
</dbReference>
<dbReference type="AlphaFoldDB" id="A0A975BCP5"/>
<dbReference type="Pfam" id="PF00072">
    <property type="entry name" value="Response_reg"/>
    <property type="match status" value="1"/>
</dbReference>
<evidence type="ECO:0000313" key="6">
    <source>
        <dbReference type="Proteomes" id="UP000663720"/>
    </source>
</evidence>
<dbReference type="KEGG" id="dli:dnl_53140"/>
<keyword evidence="6" id="KW-1185">Reference proteome</keyword>
<dbReference type="SMART" id="SM00448">
    <property type="entry name" value="REC"/>
    <property type="match status" value="1"/>
</dbReference>
<dbReference type="CDD" id="cd17536">
    <property type="entry name" value="REC_YesN-like"/>
    <property type="match status" value="1"/>
</dbReference>
<dbReference type="InterPro" id="IPR001789">
    <property type="entry name" value="Sig_transdc_resp-reg_receiver"/>
</dbReference>
<organism evidence="5 6">
    <name type="scientific">Desulfonema limicola</name>
    <dbReference type="NCBI Taxonomy" id="45656"/>
    <lineage>
        <taxon>Bacteria</taxon>
        <taxon>Pseudomonadati</taxon>
        <taxon>Thermodesulfobacteriota</taxon>
        <taxon>Desulfobacteria</taxon>
        <taxon>Desulfobacterales</taxon>
        <taxon>Desulfococcaceae</taxon>
        <taxon>Desulfonema</taxon>
    </lineage>
</organism>
<feature type="domain" description="Response regulatory" evidence="4">
    <location>
        <begin position="283"/>
        <end position="397"/>
    </location>
</feature>
<evidence type="ECO:0000256" key="2">
    <source>
        <dbReference type="ARBA" id="ARBA00023012"/>
    </source>
</evidence>
<dbReference type="GO" id="GO:0000160">
    <property type="term" value="P:phosphorelay signal transduction system"/>
    <property type="evidence" value="ECO:0007669"/>
    <property type="project" value="UniProtKB-KW"/>
</dbReference>
<accession>A0A975BCP5</accession>
<dbReference type="Pfam" id="PF13189">
    <property type="entry name" value="Cytidylate_kin2"/>
    <property type="match status" value="1"/>
</dbReference>
<evidence type="ECO:0000259" key="4">
    <source>
        <dbReference type="PROSITE" id="PS50110"/>
    </source>
</evidence>
<gene>
    <name evidence="5" type="ORF">dnl_53140</name>
</gene>
<feature type="modified residue" description="4-aspartylphosphate" evidence="3">
    <location>
        <position position="332"/>
    </location>
</feature>
<name>A0A975BCP5_9BACT</name>
<dbReference type="SUPFAM" id="SSF52172">
    <property type="entry name" value="CheY-like"/>
    <property type="match status" value="1"/>
</dbReference>
<sequence>MSVIALFSGNFCNEEAYLHEIQKKTGYRIVKDHELLNRAAELSGTTGERIQGAFSAKPSIFNRFTHEKERAIAHLRMALSEVVVNDEIILQGFSGHLLPKTITHVMNVCLISDIKHRLAAALESDKYSEKEALGLIKKHDEDYAAWIKLLYEREDPWDTGLYDIVIPTDKLSPDEAGSLIKENMSGIVLQPTSRSRKAVEDFQLAARVEASLAREGHDVSVDAREGTAILTINKHVLMLGRLEDELKSLAGKVPGVKSVVTVIGRKFHKTDIYRKFDFDVPSKVLLVDDEREFVQTLSERLMMRDMGSAVAYDGESAIDMVNEHDPEVMILDLNMPGIDGIEVLRRVKQTNPDIEVIILTGHGSEDDKKVCMDLGAFDYLQKPVDIEVLSKTLKAANEKIHPKQ</sequence>